<proteinExistence type="predicted"/>
<reference evidence="2" key="1">
    <citation type="journal article" date="2016" name="Genome Announc.">
        <title>Draft Genome Sequences of Five Rapidly Growing Mycobacterium Species, M. thermoresistibile, M. fortuitum subsp. acetamidolyticum, M. canariasense, M. brisbanense, and M. novocastrense.</title>
        <authorList>
            <person name="Katahira K."/>
            <person name="Ogura Y."/>
            <person name="Gotoh Y."/>
            <person name="Hayashi T."/>
        </authorList>
    </citation>
    <scope>NUCLEOTIDE SEQUENCE [LARGE SCALE GENOMIC DNA]</scope>
    <source>
        <strain evidence="2">JCM15654</strain>
    </source>
</reference>
<comment type="caution">
    <text evidence="1">The sequence shown here is derived from an EMBL/GenBank/DDBJ whole genome shotgun (WGS) entry which is preliminary data.</text>
</comment>
<evidence type="ECO:0008006" key="3">
    <source>
        <dbReference type="Google" id="ProtNLM"/>
    </source>
</evidence>
<dbReference type="EMBL" id="BCSX01000018">
    <property type="protein sequence ID" value="GAS87482.1"/>
    <property type="molecule type" value="Genomic_DNA"/>
</dbReference>
<name>A0A117I4U0_9MYCO</name>
<evidence type="ECO:0000313" key="2">
    <source>
        <dbReference type="Proteomes" id="UP000069620"/>
    </source>
</evidence>
<dbReference type="STRING" id="146020.RMCB_1578"/>
<keyword evidence="2" id="KW-1185">Reference proteome</keyword>
<accession>A0A117I4U0</accession>
<evidence type="ECO:0000313" key="1">
    <source>
        <dbReference type="EMBL" id="GAS87482.1"/>
    </source>
</evidence>
<dbReference type="AlphaFoldDB" id="A0A117I4U0"/>
<sequence>MLVGPTANTDPTPLVPLSNGLEIACMPWDHGTHVHCLALPWACPRAHGDYVVDSLHVMIRGHQDEYPFHCVNDGQPASWNIDADPNSPFTYAVQACRKKDFEGDWCTPYADVTYTPPQPIECPAGSPTPTVPAGNTCAPVPDPILTPIQGPTLDLPPR</sequence>
<organism evidence="1 2">
    <name type="scientific">Mycolicibacterium brisbanense</name>
    <dbReference type="NCBI Taxonomy" id="146020"/>
    <lineage>
        <taxon>Bacteria</taxon>
        <taxon>Bacillati</taxon>
        <taxon>Actinomycetota</taxon>
        <taxon>Actinomycetes</taxon>
        <taxon>Mycobacteriales</taxon>
        <taxon>Mycobacteriaceae</taxon>
        <taxon>Mycolicibacterium</taxon>
    </lineage>
</organism>
<gene>
    <name evidence="1" type="ORF">RMCB_1578</name>
</gene>
<protein>
    <recommendedName>
        <fullName evidence="3">Fibronectin type-III domain-containing protein</fullName>
    </recommendedName>
</protein>
<reference evidence="2" key="2">
    <citation type="submission" date="2016-02" db="EMBL/GenBank/DDBJ databases">
        <title>Draft genome sequence of five rapidly growing Mycobacterium species.</title>
        <authorList>
            <person name="Katahira K."/>
            <person name="Gotou Y."/>
            <person name="Iida K."/>
            <person name="Ogura Y."/>
            <person name="Hayashi T."/>
        </authorList>
    </citation>
    <scope>NUCLEOTIDE SEQUENCE [LARGE SCALE GENOMIC DNA]</scope>
    <source>
        <strain evidence="2">JCM15654</strain>
    </source>
</reference>
<dbReference type="Proteomes" id="UP000069620">
    <property type="component" value="Unassembled WGS sequence"/>
</dbReference>